<dbReference type="SMART" id="SM00252">
    <property type="entry name" value="SH2"/>
    <property type="match status" value="1"/>
</dbReference>
<dbReference type="Pfam" id="PF00017">
    <property type="entry name" value="SH2"/>
    <property type="match status" value="1"/>
</dbReference>
<feature type="region of interest" description="Disordered" evidence="11">
    <location>
        <begin position="662"/>
        <end position="706"/>
    </location>
</feature>
<accession>A0A6A4WHE0</accession>
<dbReference type="SMART" id="SM00233">
    <property type="entry name" value="PH"/>
    <property type="match status" value="1"/>
</dbReference>
<dbReference type="Gene3D" id="2.30.29.30">
    <property type="entry name" value="Pleckstrin-homology domain (PH domain)/Phosphotyrosine-binding domain (PTB)"/>
    <property type="match status" value="1"/>
</dbReference>
<keyword evidence="2" id="KW-0597">Phosphoprotein</keyword>
<dbReference type="GO" id="GO:0048468">
    <property type="term" value="P:cell development"/>
    <property type="evidence" value="ECO:0007669"/>
    <property type="project" value="UniProtKB-ARBA"/>
</dbReference>
<reference evidence="18 19" key="1">
    <citation type="submission" date="2019-07" db="EMBL/GenBank/DDBJ databases">
        <title>Draft genome assembly of a fouling barnacle, Amphibalanus amphitrite (Darwin, 1854): The first reference genome for Thecostraca.</title>
        <authorList>
            <person name="Kim W."/>
        </authorList>
    </citation>
    <scope>NUCLEOTIDE SEQUENCE [LARGE SCALE GENOMIC DNA]</scope>
    <source>
        <strain evidence="18">SNU_AA5</strain>
        <tissue evidence="18">Soma without cirri and trophi</tissue>
    </source>
</reference>
<keyword evidence="7" id="KW-0862">Zinc</keyword>
<keyword evidence="4" id="KW-0479">Metal-binding</keyword>
<feature type="domain" description="DH" evidence="15">
    <location>
        <begin position="200"/>
        <end position="382"/>
    </location>
</feature>
<evidence type="ECO:0000259" key="17">
    <source>
        <dbReference type="PROSITE" id="PS50081"/>
    </source>
</evidence>
<dbReference type="Gene3D" id="3.30.505.10">
    <property type="entry name" value="SH2 domain"/>
    <property type="match status" value="1"/>
</dbReference>
<dbReference type="PROSITE" id="PS50003">
    <property type="entry name" value="PH_DOMAIN"/>
    <property type="match status" value="1"/>
</dbReference>
<dbReference type="PROSITE" id="PS50081">
    <property type="entry name" value="ZF_DAG_PE_2"/>
    <property type="match status" value="1"/>
</dbReference>
<evidence type="ECO:0000256" key="3">
    <source>
        <dbReference type="ARBA" id="ARBA00022658"/>
    </source>
</evidence>
<keyword evidence="5" id="KW-0677">Repeat</keyword>
<sequence>MEEDRDGLWRQAVEWLTAFGVLPADHRCCSPDSKLIDLLYTLRDGVLLCHLLHKIDPASLDFRDVSLKPQMAQFLCAKNIRTFLLSCSKHYNIREADLFDPSMLFDYTDFGKVLRTLSVLSHTPKALSRGVPGFPADADQTSEFEEPIYRHLDEQANEDAYGSFSADYQALMPHEEDIYEELTGFQSKPQPVTAKAPLEKRDYCLNELLETEANYVSVLEMLRDKFMEPLRPLLGPDHTVAIFQGIQDLEEIHKRFHRDLVEACRPDSGTRISTVFLQNKSRFLLYGDYCSNLQPAQELIDDLCEKDETLNQKVAKCQMEANGGKFKLRDLLSVPMQRILKYEILLRELLKHTMQSLHSDDHSGLERALSAMRDVAEYINEVKRDNETLQIMNDIQNSITDWPLEDGAFRSVRDCGRLLKDGEIKIKCHPDNKMKLRYVFIFDEIFLMCKSTRRSQLFTTPKRWSAGKLDEKDALVLGEQYCYKDSLRIRDFYLDDKSQRTEARWSHSWHLVHKERKTVYQLFAKTEEMKRIWIKAIEEALEHVDPSENKYTDHTFSLTTFSGPEECDTCLKLLKGIFLQGYRCSQCQRKAHKHCIQASGMCGARQPPSLPPRPPQAEDSEADVCAVQLPSRSAPTHHQLRRHATLPCSPPALRLGECRDERSAGFQGSPMNGRYTTPRTRPASSLSASRSLSFSSGTGESAVSSPVISLTHQPDYVNLSEEEQPWWAGEMDRVEAERALENRAPGTFLVRVSAAQDNKTVLSLRAAEKVSHMKIRQSDDTPTRYSLSPARLFPSITQLVQYYQHNSLSENFSGLLMSLGRPLRQDDRAVVKFKYTPNGRAPNMLPLNVGDEVVILSRDSESQGWWKGRIGDRMGYFPKSYVQELG</sequence>
<dbReference type="Gene3D" id="2.30.30.40">
    <property type="entry name" value="SH3 Domains"/>
    <property type="match status" value="1"/>
</dbReference>
<dbReference type="EMBL" id="VIIS01000690">
    <property type="protein sequence ID" value="KAF0306115.1"/>
    <property type="molecule type" value="Genomic_DNA"/>
</dbReference>
<dbReference type="PRINTS" id="PR00401">
    <property type="entry name" value="SH2DOMAIN"/>
</dbReference>
<keyword evidence="6" id="KW-0863">Zinc-finger</keyword>
<dbReference type="CDD" id="cd00160">
    <property type="entry name" value="RhoGEF"/>
    <property type="match status" value="1"/>
</dbReference>
<dbReference type="PROSITE" id="PS50002">
    <property type="entry name" value="SH3"/>
    <property type="match status" value="1"/>
</dbReference>
<evidence type="ECO:0000259" key="15">
    <source>
        <dbReference type="PROSITE" id="PS50010"/>
    </source>
</evidence>
<dbReference type="SUPFAM" id="SSF50729">
    <property type="entry name" value="PH domain-like"/>
    <property type="match status" value="1"/>
</dbReference>
<keyword evidence="1 10" id="KW-0728">SH3 domain</keyword>
<comment type="caution">
    <text evidence="18">The sequence shown here is derived from an EMBL/GenBank/DDBJ whole genome shotgun (WGS) entry which is preliminary data.</text>
</comment>
<name>A0A6A4WHE0_AMPAM</name>
<protein>
    <submittedName>
        <fullName evidence="18">Guanine nucleotide exchange factor VAV2</fullName>
    </submittedName>
</protein>
<evidence type="ECO:0000256" key="2">
    <source>
        <dbReference type="ARBA" id="ARBA00022553"/>
    </source>
</evidence>
<dbReference type="Pfam" id="PF00130">
    <property type="entry name" value="C1_1"/>
    <property type="match status" value="1"/>
</dbReference>
<dbReference type="SUPFAM" id="SSF47576">
    <property type="entry name" value="Calponin-homology domain, CH-domain"/>
    <property type="match status" value="1"/>
</dbReference>
<keyword evidence="19" id="KW-1185">Reference proteome</keyword>
<evidence type="ECO:0000256" key="6">
    <source>
        <dbReference type="ARBA" id="ARBA00022771"/>
    </source>
</evidence>
<keyword evidence="3" id="KW-0344">Guanine-nucleotide releasing factor</keyword>
<dbReference type="GO" id="GO:0008270">
    <property type="term" value="F:zinc ion binding"/>
    <property type="evidence" value="ECO:0007669"/>
    <property type="project" value="UniProtKB-KW"/>
</dbReference>
<dbReference type="SMART" id="SM00326">
    <property type="entry name" value="SH3"/>
    <property type="match status" value="1"/>
</dbReference>
<dbReference type="InterPro" id="IPR036860">
    <property type="entry name" value="SH2_dom_sf"/>
</dbReference>
<dbReference type="CDD" id="cd21201">
    <property type="entry name" value="CH_VAV"/>
    <property type="match status" value="1"/>
</dbReference>
<evidence type="ECO:0000256" key="1">
    <source>
        <dbReference type="ARBA" id="ARBA00022443"/>
    </source>
</evidence>
<evidence type="ECO:0000256" key="10">
    <source>
        <dbReference type="PROSITE-ProRule" id="PRU00192"/>
    </source>
</evidence>
<dbReference type="Gene3D" id="1.20.900.10">
    <property type="entry name" value="Dbl homology (DH) domain"/>
    <property type="match status" value="1"/>
</dbReference>
<dbReference type="PANTHER" id="PTHR45818:SF3">
    <property type="entry name" value="PROTEIN VAV"/>
    <property type="match status" value="1"/>
</dbReference>
<feature type="compositionally biased region" description="Low complexity" evidence="11">
    <location>
        <begin position="678"/>
        <end position="701"/>
    </location>
</feature>
<dbReference type="Pfam" id="PF00307">
    <property type="entry name" value="CH"/>
    <property type="match status" value="1"/>
</dbReference>
<dbReference type="SMART" id="SM00325">
    <property type="entry name" value="RhoGEF"/>
    <property type="match status" value="1"/>
</dbReference>
<dbReference type="AlphaFoldDB" id="A0A6A4WHE0"/>
<feature type="domain" description="SH2" evidence="12">
    <location>
        <begin position="726"/>
        <end position="823"/>
    </location>
</feature>
<organism evidence="18 19">
    <name type="scientific">Amphibalanus amphitrite</name>
    <name type="common">Striped barnacle</name>
    <name type="synonym">Balanus amphitrite</name>
    <dbReference type="NCBI Taxonomy" id="1232801"/>
    <lineage>
        <taxon>Eukaryota</taxon>
        <taxon>Metazoa</taxon>
        <taxon>Ecdysozoa</taxon>
        <taxon>Arthropoda</taxon>
        <taxon>Crustacea</taxon>
        <taxon>Multicrustacea</taxon>
        <taxon>Cirripedia</taxon>
        <taxon>Thoracica</taxon>
        <taxon>Thoracicalcarea</taxon>
        <taxon>Balanomorpha</taxon>
        <taxon>Balanoidea</taxon>
        <taxon>Balanidae</taxon>
        <taxon>Amphibalaninae</taxon>
        <taxon>Amphibalanus</taxon>
    </lineage>
</organism>
<evidence type="ECO:0000259" key="12">
    <source>
        <dbReference type="PROSITE" id="PS50001"/>
    </source>
</evidence>
<dbReference type="PROSITE" id="PS50001">
    <property type="entry name" value="SH2"/>
    <property type="match status" value="1"/>
</dbReference>
<evidence type="ECO:0000313" key="18">
    <source>
        <dbReference type="EMBL" id="KAF0306115.1"/>
    </source>
</evidence>
<dbReference type="InterPro" id="IPR035899">
    <property type="entry name" value="DBL_dom_sf"/>
</dbReference>
<dbReference type="InterPro" id="IPR001452">
    <property type="entry name" value="SH3_domain"/>
</dbReference>
<feature type="domain" description="Phorbol-ester/DAG-type" evidence="17">
    <location>
        <begin position="553"/>
        <end position="602"/>
    </location>
</feature>
<evidence type="ECO:0000256" key="11">
    <source>
        <dbReference type="SAM" id="MobiDB-lite"/>
    </source>
</evidence>
<proteinExistence type="predicted"/>
<evidence type="ECO:0000256" key="9">
    <source>
        <dbReference type="PROSITE-ProRule" id="PRU00191"/>
    </source>
</evidence>
<dbReference type="InterPro" id="IPR001715">
    <property type="entry name" value="CH_dom"/>
</dbReference>
<evidence type="ECO:0000259" key="14">
    <source>
        <dbReference type="PROSITE" id="PS50003"/>
    </source>
</evidence>
<feature type="domain" description="PH" evidence="14">
    <location>
        <begin position="411"/>
        <end position="542"/>
    </location>
</feature>
<evidence type="ECO:0000256" key="7">
    <source>
        <dbReference type="ARBA" id="ARBA00022833"/>
    </source>
</evidence>
<dbReference type="SUPFAM" id="SSF55550">
    <property type="entry name" value="SH2 domain"/>
    <property type="match status" value="1"/>
</dbReference>
<dbReference type="InterPro" id="IPR036872">
    <property type="entry name" value="CH_dom_sf"/>
</dbReference>
<feature type="domain" description="SH3" evidence="13">
    <location>
        <begin position="824"/>
        <end position="886"/>
    </location>
</feature>
<dbReference type="SMART" id="SM00033">
    <property type="entry name" value="CH"/>
    <property type="match status" value="1"/>
</dbReference>
<dbReference type="InterPro" id="IPR011993">
    <property type="entry name" value="PH-like_dom_sf"/>
</dbReference>
<dbReference type="PROSITE" id="PS50021">
    <property type="entry name" value="CH"/>
    <property type="match status" value="1"/>
</dbReference>
<dbReference type="GO" id="GO:0005737">
    <property type="term" value="C:cytoplasm"/>
    <property type="evidence" value="ECO:0007669"/>
    <property type="project" value="TreeGrafter"/>
</dbReference>
<gene>
    <name evidence="18" type="primary">Vav2</name>
    <name evidence="18" type="ORF">FJT64_022344</name>
</gene>
<dbReference type="Proteomes" id="UP000440578">
    <property type="component" value="Unassembled WGS sequence"/>
</dbReference>
<dbReference type="InterPro" id="IPR001849">
    <property type="entry name" value="PH_domain"/>
</dbReference>
<dbReference type="GO" id="GO:0005085">
    <property type="term" value="F:guanyl-nucleotide exchange factor activity"/>
    <property type="evidence" value="ECO:0007669"/>
    <property type="project" value="UniProtKB-KW"/>
</dbReference>
<dbReference type="Pfam" id="PF22697">
    <property type="entry name" value="SOS1_NGEF_PH"/>
    <property type="match status" value="1"/>
</dbReference>
<dbReference type="InterPro" id="IPR000980">
    <property type="entry name" value="SH2"/>
</dbReference>
<dbReference type="InterPro" id="IPR055251">
    <property type="entry name" value="SOS1_NGEF_PH"/>
</dbReference>
<dbReference type="OrthoDB" id="5340910at2759"/>
<dbReference type="SUPFAM" id="SSF48065">
    <property type="entry name" value="DBL homology domain (DH-domain)"/>
    <property type="match status" value="1"/>
</dbReference>
<dbReference type="InterPro" id="IPR000219">
    <property type="entry name" value="DH_dom"/>
</dbReference>
<evidence type="ECO:0000259" key="13">
    <source>
        <dbReference type="PROSITE" id="PS50002"/>
    </source>
</evidence>
<dbReference type="Pfam" id="PF07653">
    <property type="entry name" value="SH3_2"/>
    <property type="match status" value="1"/>
</dbReference>
<dbReference type="PANTHER" id="PTHR45818">
    <property type="entry name" value="PROTEIN VAV"/>
    <property type="match status" value="1"/>
</dbReference>
<dbReference type="Pfam" id="PF00621">
    <property type="entry name" value="RhoGEF"/>
    <property type="match status" value="1"/>
</dbReference>
<keyword evidence="8 9" id="KW-0727">SH2 domain</keyword>
<dbReference type="GO" id="GO:0016477">
    <property type="term" value="P:cell migration"/>
    <property type="evidence" value="ECO:0007669"/>
    <property type="project" value="TreeGrafter"/>
</dbReference>
<evidence type="ECO:0000256" key="4">
    <source>
        <dbReference type="ARBA" id="ARBA00022723"/>
    </source>
</evidence>
<dbReference type="InterPro" id="IPR037832">
    <property type="entry name" value="PH_Vav"/>
</dbReference>
<evidence type="ECO:0000259" key="16">
    <source>
        <dbReference type="PROSITE" id="PS50021"/>
    </source>
</evidence>
<feature type="domain" description="Calponin-homology (CH)" evidence="16">
    <location>
        <begin position="6"/>
        <end position="124"/>
    </location>
</feature>
<dbReference type="Gene3D" id="3.30.60.20">
    <property type="match status" value="1"/>
</dbReference>
<dbReference type="CDD" id="cd01223">
    <property type="entry name" value="PH_Vav"/>
    <property type="match status" value="1"/>
</dbReference>
<evidence type="ECO:0000313" key="19">
    <source>
        <dbReference type="Proteomes" id="UP000440578"/>
    </source>
</evidence>
<evidence type="ECO:0000256" key="5">
    <source>
        <dbReference type="ARBA" id="ARBA00022737"/>
    </source>
</evidence>
<dbReference type="CDD" id="cd20810">
    <property type="entry name" value="C1_VAV"/>
    <property type="match status" value="1"/>
</dbReference>
<dbReference type="PROSITE" id="PS00479">
    <property type="entry name" value="ZF_DAG_PE_1"/>
    <property type="match status" value="1"/>
</dbReference>
<feature type="region of interest" description="Disordered" evidence="11">
    <location>
        <begin position="604"/>
        <end position="624"/>
    </location>
</feature>
<dbReference type="InterPro" id="IPR002219">
    <property type="entry name" value="PKC_DAG/PE"/>
</dbReference>
<dbReference type="Gene3D" id="1.10.418.10">
    <property type="entry name" value="Calponin-like domain"/>
    <property type="match status" value="1"/>
</dbReference>
<dbReference type="PROSITE" id="PS50010">
    <property type="entry name" value="DH_2"/>
    <property type="match status" value="1"/>
</dbReference>
<dbReference type="SMART" id="SM00109">
    <property type="entry name" value="C1"/>
    <property type="match status" value="1"/>
</dbReference>
<evidence type="ECO:0000256" key="8">
    <source>
        <dbReference type="ARBA" id="ARBA00022999"/>
    </source>
</evidence>